<dbReference type="InterPro" id="IPR016566">
    <property type="entry name" value="UCP010219"/>
</dbReference>
<organism evidence="2">
    <name type="scientific">freshwater metagenome</name>
    <dbReference type="NCBI Taxonomy" id="449393"/>
    <lineage>
        <taxon>unclassified sequences</taxon>
        <taxon>metagenomes</taxon>
        <taxon>ecological metagenomes</taxon>
    </lineage>
</organism>
<feature type="transmembrane region" description="Helical" evidence="1">
    <location>
        <begin position="197"/>
        <end position="215"/>
    </location>
</feature>
<accession>A0A6J7KMQ8</accession>
<sequence length="223" mass="24422">MAEKQASTNKLGIKRHEDGSLLLDGQSLLASLGGVWGIAEACIPGVVYAISYTVTQNVLLSVVLATALSLVFIVGQILRKRPLAQAISGLFGIGLATYLTLRNGVDAAQPRDYYLQGFLTNIIYFAVLGLSILIRWPIVGVLIGMLSSGGSWRKDVHLRRKYSLITLIWVALFGFRLLVEVPLYLANQVVALGITKLVMGIPLYALCAWFTWLAVRQSFREAK</sequence>
<keyword evidence="1" id="KW-0472">Membrane</keyword>
<feature type="transmembrane region" description="Helical" evidence="1">
    <location>
        <begin position="164"/>
        <end position="185"/>
    </location>
</feature>
<gene>
    <name evidence="2" type="ORF">UFOPK3837_00796</name>
</gene>
<dbReference type="EMBL" id="CAFBNO010000034">
    <property type="protein sequence ID" value="CAB4956741.1"/>
    <property type="molecule type" value="Genomic_DNA"/>
</dbReference>
<feature type="transmembrane region" description="Helical" evidence="1">
    <location>
        <begin position="59"/>
        <end position="78"/>
    </location>
</feature>
<proteinExistence type="predicted"/>
<keyword evidence="1" id="KW-1133">Transmembrane helix</keyword>
<reference evidence="2" key="1">
    <citation type="submission" date="2020-05" db="EMBL/GenBank/DDBJ databases">
        <authorList>
            <person name="Chiriac C."/>
            <person name="Salcher M."/>
            <person name="Ghai R."/>
            <person name="Kavagutti S V."/>
        </authorList>
    </citation>
    <scope>NUCLEOTIDE SEQUENCE</scope>
</reference>
<dbReference type="Pfam" id="PF11361">
    <property type="entry name" value="DUF3159"/>
    <property type="match status" value="1"/>
</dbReference>
<name>A0A6J7KMQ8_9ZZZZ</name>
<keyword evidence="1" id="KW-0812">Transmembrane</keyword>
<evidence type="ECO:0000313" key="2">
    <source>
        <dbReference type="EMBL" id="CAB4956741.1"/>
    </source>
</evidence>
<feature type="transmembrane region" description="Helical" evidence="1">
    <location>
        <begin position="121"/>
        <end position="143"/>
    </location>
</feature>
<feature type="transmembrane region" description="Helical" evidence="1">
    <location>
        <begin position="21"/>
        <end position="39"/>
    </location>
</feature>
<feature type="transmembrane region" description="Helical" evidence="1">
    <location>
        <begin position="83"/>
        <end position="101"/>
    </location>
</feature>
<dbReference type="AlphaFoldDB" id="A0A6J7KMQ8"/>
<protein>
    <submittedName>
        <fullName evidence="2">Unannotated protein</fullName>
    </submittedName>
</protein>
<evidence type="ECO:0000256" key="1">
    <source>
        <dbReference type="SAM" id="Phobius"/>
    </source>
</evidence>
<dbReference type="PIRSF" id="PIRSF010219">
    <property type="entry name" value="UCP010219"/>
    <property type="match status" value="1"/>
</dbReference>